<keyword evidence="3" id="KW-0804">Transcription</keyword>
<dbReference type="Proteomes" id="UP000244523">
    <property type="component" value="Unassembled WGS sequence"/>
</dbReference>
<evidence type="ECO:0000259" key="4">
    <source>
        <dbReference type="PROSITE" id="PS50932"/>
    </source>
</evidence>
<dbReference type="InterPro" id="IPR046335">
    <property type="entry name" value="LacI/GalR-like_sensor"/>
</dbReference>
<feature type="domain" description="HTH lacI-type" evidence="4">
    <location>
        <begin position="8"/>
        <end position="62"/>
    </location>
</feature>
<evidence type="ECO:0000313" key="5">
    <source>
        <dbReference type="EMBL" id="PUB13087.1"/>
    </source>
</evidence>
<dbReference type="AlphaFoldDB" id="A0A2T6KDN4"/>
<name>A0A2T6KDN4_9RHOB</name>
<keyword evidence="2" id="KW-0238">DNA-binding</keyword>
<reference evidence="5 6" key="1">
    <citation type="submission" date="2018-04" db="EMBL/GenBank/DDBJ databases">
        <title>Genomic Encyclopedia of Archaeal and Bacterial Type Strains, Phase II (KMG-II): from individual species to whole genera.</title>
        <authorList>
            <person name="Goeker M."/>
        </authorList>
    </citation>
    <scope>NUCLEOTIDE SEQUENCE [LARGE SCALE GENOMIC DNA]</scope>
    <source>
        <strain evidence="5 6">DSM 29955</strain>
    </source>
</reference>
<sequence>MVEKHKKPTLKDVAELSGVSVISASRVMSGGPNISQNLRRKVELAAKSLGYQRNRIAGSLRGQTSDLVSVILPSMSNNVFPNIMDGLSESLQDTPLRLVLGMTQYSNVKEEDILRDMLSWNPAAVVLAGLEHSAETRALLATYDGPIIEVMDTDGEATDIAVGVSQIAAGELIARHFTSRGYRNVGYIGAWGERPVRSRKRRIAFEAELEKLGNPIKAVRICEEASSIMIGAREMERLLAENEHVDAVFFANDDLALGALLYCQREKIAVPQDVAIAGFNGMEMAQMISPCLTTLRTPRFEMGRMAGELLCQRIEGTLARKQSVHELPVTLILGETS</sequence>
<evidence type="ECO:0000256" key="1">
    <source>
        <dbReference type="ARBA" id="ARBA00023015"/>
    </source>
</evidence>
<dbReference type="InterPro" id="IPR000843">
    <property type="entry name" value="HTH_LacI"/>
</dbReference>
<accession>A0A2T6KDN4</accession>
<dbReference type="InterPro" id="IPR028082">
    <property type="entry name" value="Peripla_BP_I"/>
</dbReference>
<dbReference type="RefSeq" id="WP_108386972.1">
    <property type="nucleotide sequence ID" value="NZ_QBUD01000008.1"/>
</dbReference>
<dbReference type="EMBL" id="QBUD01000008">
    <property type="protein sequence ID" value="PUB13087.1"/>
    <property type="molecule type" value="Genomic_DNA"/>
</dbReference>
<dbReference type="GO" id="GO:0000976">
    <property type="term" value="F:transcription cis-regulatory region binding"/>
    <property type="evidence" value="ECO:0007669"/>
    <property type="project" value="TreeGrafter"/>
</dbReference>
<dbReference type="GO" id="GO:0003700">
    <property type="term" value="F:DNA-binding transcription factor activity"/>
    <property type="evidence" value="ECO:0007669"/>
    <property type="project" value="TreeGrafter"/>
</dbReference>
<keyword evidence="6" id="KW-1185">Reference proteome</keyword>
<dbReference type="Gene3D" id="1.10.260.40">
    <property type="entry name" value="lambda repressor-like DNA-binding domains"/>
    <property type="match status" value="1"/>
</dbReference>
<evidence type="ECO:0000313" key="6">
    <source>
        <dbReference type="Proteomes" id="UP000244523"/>
    </source>
</evidence>
<dbReference type="SUPFAM" id="SSF47413">
    <property type="entry name" value="lambda repressor-like DNA-binding domains"/>
    <property type="match status" value="1"/>
</dbReference>
<dbReference type="PANTHER" id="PTHR30146">
    <property type="entry name" value="LACI-RELATED TRANSCRIPTIONAL REPRESSOR"/>
    <property type="match status" value="1"/>
</dbReference>
<dbReference type="CDD" id="cd01392">
    <property type="entry name" value="HTH_LacI"/>
    <property type="match status" value="1"/>
</dbReference>
<keyword evidence="1" id="KW-0805">Transcription regulation</keyword>
<dbReference type="PANTHER" id="PTHR30146:SF33">
    <property type="entry name" value="TRANSCRIPTIONAL REGULATOR"/>
    <property type="match status" value="1"/>
</dbReference>
<dbReference type="InterPro" id="IPR010982">
    <property type="entry name" value="Lambda_DNA-bd_dom_sf"/>
</dbReference>
<dbReference type="SMART" id="SM00354">
    <property type="entry name" value="HTH_LACI"/>
    <property type="match status" value="1"/>
</dbReference>
<dbReference type="SUPFAM" id="SSF53822">
    <property type="entry name" value="Periplasmic binding protein-like I"/>
    <property type="match status" value="1"/>
</dbReference>
<dbReference type="Pfam" id="PF13377">
    <property type="entry name" value="Peripla_BP_3"/>
    <property type="match status" value="1"/>
</dbReference>
<evidence type="ECO:0000256" key="2">
    <source>
        <dbReference type="ARBA" id="ARBA00023125"/>
    </source>
</evidence>
<comment type="caution">
    <text evidence="5">The sequence shown here is derived from an EMBL/GenBank/DDBJ whole genome shotgun (WGS) entry which is preliminary data.</text>
</comment>
<protein>
    <submittedName>
        <fullName evidence="5">LacI family transcriptional regulator</fullName>
    </submittedName>
</protein>
<dbReference type="OrthoDB" id="7170131at2"/>
<proteinExistence type="predicted"/>
<dbReference type="Gene3D" id="3.40.50.2300">
    <property type="match status" value="2"/>
</dbReference>
<dbReference type="CDD" id="cd01575">
    <property type="entry name" value="PBP1_GntR"/>
    <property type="match status" value="1"/>
</dbReference>
<gene>
    <name evidence="5" type="ORF">C8N45_1087</name>
</gene>
<dbReference type="Pfam" id="PF00356">
    <property type="entry name" value="LacI"/>
    <property type="match status" value="1"/>
</dbReference>
<organism evidence="5 6">
    <name type="scientific">Yoonia sediminilitoris</name>
    <dbReference type="NCBI Taxonomy" id="1286148"/>
    <lineage>
        <taxon>Bacteria</taxon>
        <taxon>Pseudomonadati</taxon>
        <taxon>Pseudomonadota</taxon>
        <taxon>Alphaproteobacteria</taxon>
        <taxon>Rhodobacterales</taxon>
        <taxon>Paracoccaceae</taxon>
        <taxon>Yoonia</taxon>
    </lineage>
</organism>
<dbReference type="PROSITE" id="PS00356">
    <property type="entry name" value="HTH_LACI_1"/>
    <property type="match status" value="1"/>
</dbReference>
<evidence type="ECO:0000256" key="3">
    <source>
        <dbReference type="ARBA" id="ARBA00023163"/>
    </source>
</evidence>
<dbReference type="PROSITE" id="PS50932">
    <property type="entry name" value="HTH_LACI_2"/>
    <property type="match status" value="1"/>
</dbReference>